<dbReference type="RefSeq" id="WP_234946036.1">
    <property type="nucleotide sequence ID" value="NZ_FQVH01000037.1"/>
</dbReference>
<gene>
    <name evidence="2" type="ORF">SAMN02746089_02370</name>
</gene>
<evidence type="ECO:0000259" key="1">
    <source>
        <dbReference type="Pfam" id="PF01966"/>
    </source>
</evidence>
<evidence type="ECO:0000313" key="2">
    <source>
        <dbReference type="EMBL" id="SHF67925.1"/>
    </source>
</evidence>
<dbReference type="Gene3D" id="1.10.3210.10">
    <property type="entry name" value="Hypothetical protein af1432"/>
    <property type="match status" value="1"/>
</dbReference>
<dbReference type="STRING" id="1121256.SAMN02746089_02370"/>
<feature type="domain" description="HD" evidence="1">
    <location>
        <begin position="291"/>
        <end position="383"/>
    </location>
</feature>
<dbReference type="SUPFAM" id="SSF54631">
    <property type="entry name" value="CBS-domain pair"/>
    <property type="match status" value="1"/>
</dbReference>
<dbReference type="AlphaFoldDB" id="A0A1M5DM02"/>
<sequence>MENRLLEDKLSERYVNLPVVSPDADLTEVVKTLLDSDEDMVIVNKGEHAWGYIDCKSVIRLLFENDGSTKIKAGDIATLIKDEDKMEISGDIESVIERINKKGTLPLFAGSDTKLNGKISLKKLTSEFATAQMEERKKRVYVEDMMYNIMDVLPFGIALVSTEGKVIAANSFAKKMMSESSIGIEEIKAIVKDNRSKVCASKGGLYCRISATTLNKENLILVTFIDVSHEYIMVEKLRSVQDEVEKAFTIMLPDQRISARLESIVEYIDEYVEGAPGMIKIVGIIKNGCYRHVVNMLKLIAEAFKQGLMNLPGMDKNTLVQATILHDIGKVQPDLKIGDIVNPKDVFERGYFHAFRGASLGKSLYNISDDEYYLIKYHHHSENELPGDFPAYLLPMYRFFRLIDGLSAGITRRGSKVTMKINNTRIYVKEESSFPSFNQEIEMDVYTGYFNATPITHG</sequence>
<dbReference type="InterPro" id="IPR003607">
    <property type="entry name" value="HD/PDEase_dom"/>
</dbReference>
<dbReference type="SUPFAM" id="SSF109604">
    <property type="entry name" value="HD-domain/PDEase-like"/>
    <property type="match status" value="1"/>
</dbReference>
<keyword evidence="3" id="KW-1185">Reference proteome</keyword>
<dbReference type="CDD" id="cd00077">
    <property type="entry name" value="HDc"/>
    <property type="match status" value="1"/>
</dbReference>
<dbReference type="Pfam" id="PF01966">
    <property type="entry name" value="HD"/>
    <property type="match status" value="1"/>
</dbReference>
<dbReference type="EMBL" id="FQVH01000037">
    <property type="protein sequence ID" value="SHF67925.1"/>
    <property type="molecule type" value="Genomic_DNA"/>
</dbReference>
<dbReference type="Proteomes" id="UP000184088">
    <property type="component" value="Unassembled WGS sequence"/>
</dbReference>
<organism evidence="2 3">
    <name type="scientific">Caldanaerobius fijiensis DSM 17918</name>
    <dbReference type="NCBI Taxonomy" id="1121256"/>
    <lineage>
        <taxon>Bacteria</taxon>
        <taxon>Bacillati</taxon>
        <taxon>Bacillota</taxon>
        <taxon>Clostridia</taxon>
        <taxon>Thermoanaerobacterales</taxon>
        <taxon>Thermoanaerobacteraceae</taxon>
        <taxon>Caldanaerobius</taxon>
    </lineage>
</organism>
<proteinExistence type="predicted"/>
<protein>
    <submittedName>
        <fullName evidence="2">HD domain-containing protein</fullName>
    </submittedName>
</protein>
<reference evidence="2 3" key="1">
    <citation type="submission" date="2016-11" db="EMBL/GenBank/DDBJ databases">
        <authorList>
            <person name="Jaros S."/>
            <person name="Januszkiewicz K."/>
            <person name="Wedrychowicz H."/>
        </authorList>
    </citation>
    <scope>NUCLEOTIDE SEQUENCE [LARGE SCALE GENOMIC DNA]</scope>
    <source>
        <strain evidence="2 3">DSM 17918</strain>
    </source>
</reference>
<evidence type="ECO:0000313" key="3">
    <source>
        <dbReference type="Proteomes" id="UP000184088"/>
    </source>
</evidence>
<accession>A0A1M5DM02</accession>
<dbReference type="InterPro" id="IPR046342">
    <property type="entry name" value="CBS_dom_sf"/>
</dbReference>
<name>A0A1M5DM02_9THEO</name>
<dbReference type="InterPro" id="IPR006674">
    <property type="entry name" value="HD_domain"/>
</dbReference>